<dbReference type="Gene3D" id="3.40.50.150">
    <property type="entry name" value="Vaccinia Virus protein VP39"/>
    <property type="match status" value="1"/>
</dbReference>
<reference evidence="12" key="1">
    <citation type="submission" date="2024-05" db="EMBL/GenBank/DDBJ databases">
        <title>30 novel species of actinomycetes from the DSMZ collection.</title>
        <authorList>
            <person name="Nouioui I."/>
        </authorList>
    </citation>
    <scope>NUCLEOTIDE SEQUENCE</scope>
    <source>
        <strain evidence="12">DSM 41529</strain>
    </source>
</reference>
<comment type="similarity">
    <text evidence="2">Belongs to the methyltransferase superfamily. L-isoaspartyl/D-aspartyl protein methyltransferase family.</text>
</comment>
<keyword evidence="5" id="KW-0963">Cytoplasm</keyword>
<dbReference type="EC" id="2.1.1.77" evidence="3"/>
<comment type="subcellular location">
    <subcellularLocation>
        <location evidence="1">Cytoplasm</location>
    </subcellularLocation>
</comment>
<dbReference type="Pfam" id="PF01135">
    <property type="entry name" value="PCMT"/>
    <property type="match status" value="1"/>
</dbReference>
<evidence type="ECO:0000313" key="12">
    <source>
        <dbReference type="EMBL" id="MDT0542238.1"/>
    </source>
</evidence>
<proteinExistence type="inferred from homology"/>
<evidence type="ECO:0000256" key="5">
    <source>
        <dbReference type="ARBA" id="ARBA00022490"/>
    </source>
</evidence>
<evidence type="ECO:0000256" key="3">
    <source>
        <dbReference type="ARBA" id="ARBA00011890"/>
    </source>
</evidence>
<evidence type="ECO:0000256" key="7">
    <source>
        <dbReference type="ARBA" id="ARBA00022679"/>
    </source>
</evidence>
<keyword evidence="8" id="KW-0949">S-adenosyl-L-methionine</keyword>
<dbReference type="Proteomes" id="UP001180754">
    <property type="component" value="Unassembled WGS sequence"/>
</dbReference>
<organism evidence="12 13">
    <name type="scientific">Streptomyces lonegramiae</name>
    <dbReference type="NCBI Taxonomy" id="3075524"/>
    <lineage>
        <taxon>Bacteria</taxon>
        <taxon>Bacillati</taxon>
        <taxon>Actinomycetota</taxon>
        <taxon>Actinomycetes</taxon>
        <taxon>Kitasatosporales</taxon>
        <taxon>Streptomycetaceae</taxon>
        <taxon>Streptomyces</taxon>
    </lineage>
</organism>
<evidence type="ECO:0000313" key="13">
    <source>
        <dbReference type="Proteomes" id="UP001180754"/>
    </source>
</evidence>
<protein>
    <recommendedName>
        <fullName evidence="4">Protein-L-isoaspartate O-methyltransferase</fullName>
        <ecNumber evidence="3">2.1.1.77</ecNumber>
    </recommendedName>
    <alternativeName>
        <fullName evidence="11">L-isoaspartyl protein carboxyl methyltransferase</fullName>
    </alternativeName>
    <alternativeName>
        <fullName evidence="9">Protein L-isoaspartyl methyltransferase</fullName>
    </alternativeName>
    <alternativeName>
        <fullName evidence="10">Protein-beta-aspartate methyltransferase</fullName>
    </alternativeName>
</protein>
<evidence type="ECO:0000256" key="10">
    <source>
        <dbReference type="ARBA" id="ARBA00031323"/>
    </source>
</evidence>
<sequence>MTDWPQRQAALLDALAASRALPPEWRSTFEAVPRHQFIPREIWKQEATCVPVTAEAAWWDLAYSDEPIVTQLDDGRGDGPGVATSSGSKPSLVARMLGALGIAEGHRVLEIGTGTGWNAALLSARLGSENVTTVEVDERLAAQAEKAIREAGYGPRVVHGDGALGWAPGAPYERLIATCSVRRVPPAWIEQTAPGGVIVFPLALDFWSGALLRLDVTQGMAQGRAVGDAQFMPMRSHRPATDTPVDGSTGRRMPGTAVPDTVASLGFALYAGARLPGVAMTDGRHEGTYQIWLWDREGSAATVTDQEVWQYGPRSLWEEVIEAHAAYVSEGSPSADEFGLTVDGAGQRVWLRSPEARVHH</sequence>
<dbReference type="RefSeq" id="WP_311722588.1">
    <property type="nucleotide sequence ID" value="NZ_JAVRFD010000002.1"/>
</dbReference>
<evidence type="ECO:0000256" key="1">
    <source>
        <dbReference type="ARBA" id="ARBA00004496"/>
    </source>
</evidence>
<keyword evidence="7" id="KW-0808">Transferase</keyword>
<gene>
    <name evidence="12" type="ORF">RND15_05835</name>
</gene>
<dbReference type="EMBL" id="JAVRFD010000002">
    <property type="protein sequence ID" value="MDT0542238.1"/>
    <property type="molecule type" value="Genomic_DNA"/>
</dbReference>
<evidence type="ECO:0000256" key="4">
    <source>
        <dbReference type="ARBA" id="ARBA00013346"/>
    </source>
</evidence>
<accession>A0ABU2X8K5</accession>
<keyword evidence="13" id="KW-1185">Reference proteome</keyword>
<evidence type="ECO:0000256" key="11">
    <source>
        <dbReference type="ARBA" id="ARBA00031350"/>
    </source>
</evidence>
<dbReference type="SUPFAM" id="SSF53335">
    <property type="entry name" value="S-adenosyl-L-methionine-dependent methyltransferases"/>
    <property type="match status" value="1"/>
</dbReference>
<dbReference type="CDD" id="cd02440">
    <property type="entry name" value="AdoMet_MTases"/>
    <property type="match status" value="1"/>
</dbReference>
<evidence type="ECO:0000256" key="8">
    <source>
        <dbReference type="ARBA" id="ARBA00022691"/>
    </source>
</evidence>
<evidence type="ECO:0000256" key="6">
    <source>
        <dbReference type="ARBA" id="ARBA00022603"/>
    </source>
</evidence>
<name>A0ABU2X8K5_9ACTN</name>
<evidence type="ECO:0000256" key="2">
    <source>
        <dbReference type="ARBA" id="ARBA00005369"/>
    </source>
</evidence>
<comment type="caution">
    <text evidence="12">The sequence shown here is derived from an EMBL/GenBank/DDBJ whole genome shotgun (WGS) entry which is preliminary data.</text>
</comment>
<keyword evidence="6" id="KW-0489">Methyltransferase</keyword>
<dbReference type="PANTHER" id="PTHR11579:SF0">
    <property type="entry name" value="PROTEIN-L-ISOASPARTATE(D-ASPARTATE) O-METHYLTRANSFERASE"/>
    <property type="match status" value="1"/>
</dbReference>
<evidence type="ECO:0000256" key="9">
    <source>
        <dbReference type="ARBA" id="ARBA00030757"/>
    </source>
</evidence>
<dbReference type="InterPro" id="IPR000682">
    <property type="entry name" value="PCMT"/>
</dbReference>
<dbReference type="PANTHER" id="PTHR11579">
    <property type="entry name" value="PROTEIN-L-ISOASPARTATE O-METHYLTRANSFERASE"/>
    <property type="match status" value="1"/>
</dbReference>
<dbReference type="InterPro" id="IPR029063">
    <property type="entry name" value="SAM-dependent_MTases_sf"/>
</dbReference>